<protein>
    <submittedName>
        <fullName evidence="2">NlpC/P60 family protein</fullName>
    </submittedName>
</protein>
<sequence length="324" mass="35657">MKELQAKAKVTQTMTRDGLVVENQADGTVENVSSRETEQDYSTDAEGKAEKILERAEDIKDGHKNKKKAKKAAETAATAESEDGLHRSAARLELTEEERADPALQPYIQKAGAKADKLDAARAALPKKRVPVKEKVYDAASGKAKSTLRFEKQDKGPPSLKPNPASRPLSEALLFAHGKIHEVEHENVGVEGGHKCEELVERQTIKAIRSGIRHHKMKPYKAVEKAERQLMSANAEYFYQKSLRDNPQIAQAASNPISRMWQKRRIKQQYAKAARQAGQAAAQGAAATAENGFRVTKLAAEGGERVAEFAARNWKTILIVAVFG</sequence>
<feature type="compositionally biased region" description="Basic and acidic residues" evidence="1">
    <location>
        <begin position="45"/>
        <end position="62"/>
    </location>
</feature>
<reference evidence="2 3" key="1">
    <citation type="journal article" date="2019" name="Nat. Med.">
        <title>A library of human gut bacterial isolates paired with longitudinal multiomics data enables mechanistic microbiome research.</title>
        <authorList>
            <person name="Poyet M."/>
            <person name="Groussin M."/>
            <person name="Gibbons S.M."/>
            <person name="Avila-Pacheco J."/>
            <person name="Jiang X."/>
            <person name="Kearney S.M."/>
            <person name="Perrotta A.R."/>
            <person name="Berdy B."/>
            <person name="Zhao S."/>
            <person name="Lieberman T.D."/>
            <person name="Swanson P.K."/>
            <person name="Smith M."/>
            <person name="Roesemann S."/>
            <person name="Alexander J.E."/>
            <person name="Rich S.A."/>
            <person name="Livny J."/>
            <person name="Vlamakis H."/>
            <person name="Clish C."/>
            <person name="Bullock K."/>
            <person name="Deik A."/>
            <person name="Scott J."/>
            <person name="Pierce K.A."/>
            <person name="Xavier R.J."/>
            <person name="Alm E.J."/>
        </authorList>
    </citation>
    <scope>NUCLEOTIDE SEQUENCE [LARGE SCALE GENOMIC DNA]</scope>
    <source>
        <strain evidence="2 3">BIOML-A1</strain>
    </source>
</reference>
<dbReference type="EMBL" id="WKQN01000032">
    <property type="protein sequence ID" value="MSC64423.1"/>
    <property type="molecule type" value="Genomic_DNA"/>
</dbReference>
<gene>
    <name evidence="2" type="ORF">GKD95_14105</name>
</gene>
<feature type="region of interest" description="Disordered" evidence="1">
    <location>
        <begin position="1"/>
        <end position="103"/>
    </location>
</feature>
<evidence type="ECO:0000256" key="1">
    <source>
        <dbReference type="SAM" id="MobiDB-lite"/>
    </source>
</evidence>
<dbReference type="Proteomes" id="UP000461506">
    <property type="component" value="Unassembled WGS sequence"/>
</dbReference>
<name>A0A844DYU2_9FIRM</name>
<dbReference type="AlphaFoldDB" id="A0A844DYU2"/>
<comment type="caution">
    <text evidence="2">The sequence shown here is derived from an EMBL/GenBank/DDBJ whole genome shotgun (WGS) entry which is preliminary data.</text>
</comment>
<feature type="non-terminal residue" evidence="2">
    <location>
        <position position="324"/>
    </location>
</feature>
<feature type="region of interest" description="Disordered" evidence="1">
    <location>
        <begin position="135"/>
        <end position="166"/>
    </location>
</feature>
<evidence type="ECO:0000313" key="3">
    <source>
        <dbReference type="Proteomes" id="UP000461506"/>
    </source>
</evidence>
<evidence type="ECO:0000313" key="2">
    <source>
        <dbReference type="EMBL" id="MSC64423.1"/>
    </source>
</evidence>
<proteinExistence type="predicted"/>
<accession>A0A844DYU2</accession>
<organism evidence="2 3">
    <name type="scientific">Faecalibacterium prausnitzii</name>
    <dbReference type="NCBI Taxonomy" id="853"/>
    <lineage>
        <taxon>Bacteria</taxon>
        <taxon>Bacillati</taxon>
        <taxon>Bacillota</taxon>
        <taxon>Clostridia</taxon>
        <taxon>Eubacteriales</taxon>
        <taxon>Oscillospiraceae</taxon>
        <taxon>Faecalibacterium</taxon>
    </lineage>
</organism>